<dbReference type="RefSeq" id="WP_036943580.1">
    <property type="nucleotide sequence ID" value="NZ_JQKC01000022.1"/>
</dbReference>
<dbReference type="EMBL" id="LGTC01000001">
    <property type="protein sequence ID" value="KNY29936.1"/>
    <property type="molecule type" value="Genomic_DNA"/>
</dbReference>
<reference evidence="4" key="1">
    <citation type="submission" date="2015-07" db="EMBL/GenBank/DDBJ databases">
        <title>Near-Complete Genome Sequence of the Cellulolytic Bacterium Bacteroides (Pseudobacteroides) cellulosolvens ATCC 35603.</title>
        <authorList>
            <person name="Dassa B."/>
            <person name="Utturkar S.M."/>
            <person name="Klingeman D.M."/>
            <person name="Hurt R.A."/>
            <person name="Keller M."/>
            <person name="Xu J."/>
            <person name="Reddy Y.H.K."/>
            <person name="Borovok I."/>
            <person name="Grinberg I.R."/>
            <person name="Lamed R."/>
            <person name="Zhivin O."/>
            <person name="Bayer E.A."/>
            <person name="Brown S.D."/>
        </authorList>
    </citation>
    <scope>NUCLEOTIDE SEQUENCE [LARGE SCALE GENOMIC DNA]</scope>
    <source>
        <strain evidence="4">DSM 2933</strain>
    </source>
</reference>
<dbReference type="AlphaFoldDB" id="A0A0L6JVP3"/>
<dbReference type="OrthoDB" id="6194834at2"/>
<dbReference type="InterPro" id="IPR027383">
    <property type="entry name" value="Znf_put"/>
</dbReference>
<dbReference type="STRING" id="398512.Bccel_5213"/>
<keyword evidence="1" id="KW-0812">Transmembrane</keyword>
<keyword evidence="1" id="KW-0472">Membrane</keyword>
<accession>A0A0L6JVP3</accession>
<dbReference type="Proteomes" id="UP000036923">
    <property type="component" value="Unassembled WGS sequence"/>
</dbReference>
<name>A0A0L6JVP3_9FIRM</name>
<evidence type="ECO:0000313" key="3">
    <source>
        <dbReference type="EMBL" id="KNY29936.1"/>
    </source>
</evidence>
<evidence type="ECO:0000259" key="2">
    <source>
        <dbReference type="Pfam" id="PF13490"/>
    </source>
</evidence>
<proteinExistence type="predicted"/>
<organism evidence="3 4">
    <name type="scientific">Pseudobacteroides cellulosolvens ATCC 35603 = DSM 2933</name>
    <dbReference type="NCBI Taxonomy" id="398512"/>
    <lineage>
        <taxon>Bacteria</taxon>
        <taxon>Bacillati</taxon>
        <taxon>Bacillota</taxon>
        <taxon>Clostridia</taxon>
        <taxon>Eubacteriales</taxon>
        <taxon>Oscillospiraceae</taxon>
        <taxon>Pseudobacteroides</taxon>
    </lineage>
</organism>
<dbReference type="Pfam" id="PF13490">
    <property type="entry name" value="zf-HC2"/>
    <property type="match status" value="1"/>
</dbReference>
<protein>
    <recommendedName>
        <fullName evidence="2">Putative zinc-finger domain-containing protein</fullName>
    </recommendedName>
</protein>
<keyword evidence="4" id="KW-1185">Reference proteome</keyword>
<keyword evidence="1" id="KW-1133">Transmembrane helix</keyword>
<comment type="caution">
    <text evidence="3">The sequence shown here is derived from an EMBL/GenBank/DDBJ whole genome shotgun (WGS) entry which is preliminary data.</text>
</comment>
<gene>
    <name evidence="3" type="ORF">Bccel_5213</name>
</gene>
<feature type="domain" description="Putative zinc-finger" evidence="2">
    <location>
        <begin position="11"/>
        <end position="44"/>
    </location>
</feature>
<evidence type="ECO:0000256" key="1">
    <source>
        <dbReference type="SAM" id="Phobius"/>
    </source>
</evidence>
<sequence>MTMNEELGSQCEVVKKSLPDFLEGKLSEGENESIENHLKECDECFSILEGLKADSILESNEKELEIKERNLENRFFKRVFGRIVLACVLVIVICYIVLTFIFQTILAKPLMKKHEMIIGALNDIVQFNIPGGKAKGGWLGRLGPLESINVFEFEQPLLYNNTRSGKFDLAVPNYIGEIDWKTTYITNGDGTVFDWREPAFRNEDSLKEVKPRLEAVKDWSVCSLVVYFEKPVTLENLDTMVAKIDNGHREWWFSIDIRGLDINKWGYKNTGLSHTSWGFPLDIERMGFLAPDVTGSPKNEAASNDGVEDGTNLDELWALDPKQPVSQSFKYFKNEMKRFIEYSKYLKDDEFTSDIIKVNDLIASKSLRFNGALLKVPTASALKLFEDKNIADVRIVKVDFNYKG</sequence>
<evidence type="ECO:0000313" key="4">
    <source>
        <dbReference type="Proteomes" id="UP000036923"/>
    </source>
</evidence>
<dbReference type="eggNOG" id="ENOG5033ND8">
    <property type="taxonomic scope" value="Bacteria"/>
</dbReference>
<feature type="transmembrane region" description="Helical" evidence="1">
    <location>
        <begin position="79"/>
        <end position="102"/>
    </location>
</feature>